<sequence>MPLLKSAQRRLNTQREIINHFSQLIPSFNDLFDERSWYIFFTCLALFSFLIAFILSRFITLADVDYDYKNRNRRTGRFSGVKRTRLL</sequence>
<evidence type="ECO:0000313" key="3">
    <source>
        <dbReference type="EMBL" id="CAF4043375.1"/>
    </source>
</evidence>
<proteinExistence type="predicted"/>
<dbReference type="Proteomes" id="UP000663823">
    <property type="component" value="Unassembled WGS sequence"/>
</dbReference>
<dbReference type="Proteomes" id="UP000663874">
    <property type="component" value="Unassembled WGS sequence"/>
</dbReference>
<dbReference type="EMBL" id="CAJOBE010000463">
    <property type="protein sequence ID" value="CAF3645337.1"/>
    <property type="molecule type" value="Genomic_DNA"/>
</dbReference>
<evidence type="ECO:0000256" key="1">
    <source>
        <dbReference type="SAM" id="Phobius"/>
    </source>
</evidence>
<comment type="caution">
    <text evidence="3">The sequence shown here is derived from an EMBL/GenBank/DDBJ whole genome shotgun (WGS) entry which is preliminary data.</text>
</comment>
<feature type="transmembrane region" description="Helical" evidence="1">
    <location>
        <begin position="37"/>
        <end position="64"/>
    </location>
</feature>
<name>A0A819QZ97_9BILA</name>
<accession>A0A819QZ97</accession>
<reference evidence="3" key="1">
    <citation type="submission" date="2021-02" db="EMBL/GenBank/DDBJ databases">
        <authorList>
            <person name="Nowell W R."/>
        </authorList>
    </citation>
    <scope>NUCLEOTIDE SEQUENCE</scope>
</reference>
<protein>
    <submittedName>
        <fullName evidence="3">Uncharacterized protein</fullName>
    </submittedName>
</protein>
<organism evidence="3 4">
    <name type="scientific">Rotaria sordida</name>
    <dbReference type="NCBI Taxonomy" id="392033"/>
    <lineage>
        <taxon>Eukaryota</taxon>
        <taxon>Metazoa</taxon>
        <taxon>Spiralia</taxon>
        <taxon>Gnathifera</taxon>
        <taxon>Rotifera</taxon>
        <taxon>Eurotatoria</taxon>
        <taxon>Bdelloidea</taxon>
        <taxon>Philodinida</taxon>
        <taxon>Philodinidae</taxon>
        <taxon>Rotaria</taxon>
    </lineage>
</organism>
<evidence type="ECO:0000313" key="2">
    <source>
        <dbReference type="EMBL" id="CAF3645337.1"/>
    </source>
</evidence>
<keyword evidence="1" id="KW-0472">Membrane</keyword>
<evidence type="ECO:0000313" key="4">
    <source>
        <dbReference type="Proteomes" id="UP000663823"/>
    </source>
</evidence>
<keyword evidence="1" id="KW-1133">Transmembrane helix</keyword>
<gene>
    <name evidence="2" type="ORF">FNK824_LOCUS5680</name>
    <name evidence="3" type="ORF">OTI717_LOCUS31250</name>
</gene>
<keyword evidence="1" id="KW-0812">Transmembrane</keyword>
<dbReference type="EMBL" id="CAJOAX010008836">
    <property type="protein sequence ID" value="CAF4043375.1"/>
    <property type="molecule type" value="Genomic_DNA"/>
</dbReference>
<dbReference type="AlphaFoldDB" id="A0A819QZ97"/>